<dbReference type="InterPro" id="IPR011025">
    <property type="entry name" value="GproteinA_insert"/>
</dbReference>
<evidence type="ECO:0000256" key="4">
    <source>
        <dbReference type="ARBA" id="ARBA00042247"/>
    </source>
</evidence>
<dbReference type="InterPro" id="IPR001019">
    <property type="entry name" value="Gprotein_alpha_su"/>
</dbReference>
<dbReference type="InterPro" id="IPR027417">
    <property type="entry name" value="P-loop_NTPase"/>
</dbReference>
<evidence type="ECO:0000256" key="2">
    <source>
        <dbReference type="ARBA" id="ARBA00023134"/>
    </source>
</evidence>
<dbReference type="SUPFAM" id="SSF52540">
    <property type="entry name" value="P-loop containing nucleoside triphosphate hydrolases"/>
    <property type="match status" value="1"/>
</dbReference>
<reference evidence="5 6" key="1">
    <citation type="submission" date="2021-06" db="EMBL/GenBank/DDBJ databases">
        <authorList>
            <person name="Palmer J.M."/>
        </authorList>
    </citation>
    <scope>NUCLEOTIDE SEQUENCE [LARGE SCALE GENOMIC DNA]</scope>
    <source>
        <strain evidence="5 6">XC_2019</strain>
        <tissue evidence="5">Muscle</tissue>
    </source>
</reference>
<keyword evidence="3" id="KW-0807">Transducer</keyword>
<proteinExistence type="predicted"/>
<dbReference type="PANTHER" id="PTHR10218:SF212">
    <property type="entry name" value="G PROTEIN ALPHA S SUBUNIT"/>
    <property type="match status" value="1"/>
</dbReference>
<evidence type="ECO:0000313" key="6">
    <source>
        <dbReference type="Proteomes" id="UP001434883"/>
    </source>
</evidence>
<evidence type="ECO:0000256" key="3">
    <source>
        <dbReference type="ARBA" id="ARBA00023224"/>
    </source>
</evidence>
<protein>
    <recommendedName>
        <fullName evidence="4">Adenylate cyclase-stimulating G alpha protein</fullName>
    </recommendedName>
</protein>
<accession>A0ABV0R0T4</accession>
<sequence length="222" mass="25020">MSTLTPPIPLGNPDNQFRLDYIKSIAPLLDFEYTEVKPHLHTGLKAGPSSSSAIQPGQKCTFPLSACFERSNEYQLIDCAHFLDQLESVRRTDYTPTDQGFLRPGFRWTKSISSKFTTVFCFVGSKEVKVSELLLGILISMCPMIGCRFLKTISVILFLNKQDVLADKILAGKSKLEDYFPEFTNYQVPPDCKNIHACADKHVRITDHFPTPMFVLPSCSRC</sequence>
<dbReference type="Gene3D" id="1.10.400.10">
    <property type="entry name" value="GI Alpha 1, domain 2-like"/>
    <property type="match status" value="1"/>
</dbReference>
<dbReference type="Proteomes" id="UP001434883">
    <property type="component" value="Unassembled WGS sequence"/>
</dbReference>
<evidence type="ECO:0000256" key="1">
    <source>
        <dbReference type="ARBA" id="ARBA00022741"/>
    </source>
</evidence>
<organism evidence="5 6">
    <name type="scientific">Xenoophorus captivus</name>
    <dbReference type="NCBI Taxonomy" id="1517983"/>
    <lineage>
        <taxon>Eukaryota</taxon>
        <taxon>Metazoa</taxon>
        <taxon>Chordata</taxon>
        <taxon>Craniata</taxon>
        <taxon>Vertebrata</taxon>
        <taxon>Euteleostomi</taxon>
        <taxon>Actinopterygii</taxon>
        <taxon>Neopterygii</taxon>
        <taxon>Teleostei</taxon>
        <taxon>Neoteleostei</taxon>
        <taxon>Acanthomorphata</taxon>
        <taxon>Ovalentaria</taxon>
        <taxon>Atherinomorphae</taxon>
        <taxon>Cyprinodontiformes</taxon>
        <taxon>Goodeidae</taxon>
        <taxon>Xenoophorus</taxon>
    </lineage>
</organism>
<evidence type="ECO:0000313" key="5">
    <source>
        <dbReference type="EMBL" id="MEQ2201677.1"/>
    </source>
</evidence>
<dbReference type="SUPFAM" id="SSF47895">
    <property type="entry name" value="Transducin (alpha subunit), insertion domain"/>
    <property type="match status" value="1"/>
</dbReference>
<keyword evidence="1" id="KW-0547">Nucleotide-binding</keyword>
<gene>
    <name evidence="5" type="ORF">XENOCAPTIV_016282</name>
</gene>
<keyword evidence="2" id="KW-0342">GTP-binding</keyword>
<keyword evidence="6" id="KW-1185">Reference proteome</keyword>
<name>A0ABV0R0T4_9TELE</name>
<dbReference type="Gene3D" id="3.40.50.300">
    <property type="entry name" value="P-loop containing nucleotide triphosphate hydrolases"/>
    <property type="match status" value="1"/>
</dbReference>
<dbReference type="EMBL" id="JAHRIN010028587">
    <property type="protein sequence ID" value="MEQ2201677.1"/>
    <property type="molecule type" value="Genomic_DNA"/>
</dbReference>
<dbReference type="PANTHER" id="PTHR10218">
    <property type="entry name" value="GTP-BINDING PROTEIN ALPHA SUBUNIT"/>
    <property type="match status" value="1"/>
</dbReference>
<comment type="caution">
    <text evidence="5">The sequence shown here is derived from an EMBL/GenBank/DDBJ whole genome shotgun (WGS) entry which is preliminary data.</text>
</comment>